<accession>A0A3N2BC36</accession>
<evidence type="ECO:0008006" key="5">
    <source>
        <dbReference type="Google" id="ProtNLM"/>
    </source>
</evidence>
<proteinExistence type="predicted"/>
<reference evidence="3 4" key="1">
    <citation type="submission" date="2018-11" db="EMBL/GenBank/DDBJ databases">
        <title>Sequencing the genomes of 1000 actinobacteria strains.</title>
        <authorList>
            <person name="Klenk H.-P."/>
        </authorList>
    </citation>
    <scope>NUCLEOTIDE SEQUENCE [LARGE SCALE GENOMIC DNA]</scope>
    <source>
        <strain evidence="3 4">DSM 11294</strain>
    </source>
</reference>
<feature type="compositionally biased region" description="Low complexity" evidence="1">
    <location>
        <begin position="217"/>
        <end position="232"/>
    </location>
</feature>
<name>A0A3N2BC36_9MICO</name>
<evidence type="ECO:0000313" key="4">
    <source>
        <dbReference type="Proteomes" id="UP000280668"/>
    </source>
</evidence>
<dbReference type="Proteomes" id="UP000280668">
    <property type="component" value="Unassembled WGS sequence"/>
</dbReference>
<gene>
    <name evidence="3" type="ORF">EDD31_1165</name>
</gene>
<comment type="caution">
    <text evidence="3">The sequence shown here is derived from an EMBL/GenBank/DDBJ whole genome shotgun (WGS) entry which is preliminary data.</text>
</comment>
<protein>
    <recommendedName>
        <fullName evidence="5">Polyketide cyclase/dehydrase/lipid transport protein</fullName>
    </recommendedName>
</protein>
<dbReference type="EMBL" id="RKHK01000001">
    <property type="protein sequence ID" value="ROR72805.1"/>
    <property type="molecule type" value="Genomic_DNA"/>
</dbReference>
<keyword evidence="2" id="KW-0812">Transmembrane</keyword>
<evidence type="ECO:0000256" key="2">
    <source>
        <dbReference type="SAM" id="Phobius"/>
    </source>
</evidence>
<evidence type="ECO:0000256" key="1">
    <source>
        <dbReference type="SAM" id="MobiDB-lite"/>
    </source>
</evidence>
<dbReference type="RefSeq" id="WP_123303319.1">
    <property type="nucleotide sequence ID" value="NZ_RKHK01000001.1"/>
</dbReference>
<sequence length="251" mass="27487">MGKRIYAETTVRAPMDLLWQRTQCPAQHSRWDLRFGEIRALATAQEGLQRFRYATTVFPGLTVAGIGVHSGEQRRPDGSCTSALRFSSTHPLSIIRAGSGYWRYRPGDGIVFLTGYDYRPGWGRLGPPADAVVFRPLIGWATAWSFDRLRLWCELDQSPERSRNQALAGLAIRAGAVAAALVMVTSGRRRRSPVVVLARGSIALALIGAALALPPRSTTPAARRTRRSPAALHGPPADHQRHTRPSMEAAS</sequence>
<keyword evidence="2" id="KW-1133">Transmembrane helix</keyword>
<feature type="transmembrane region" description="Helical" evidence="2">
    <location>
        <begin position="196"/>
        <end position="214"/>
    </location>
</feature>
<dbReference type="AlphaFoldDB" id="A0A3N2BC36"/>
<evidence type="ECO:0000313" key="3">
    <source>
        <dbReference type="EMBL" id="ROR72805.1"/>
    </source>
</evidence>
<keyword evidence="4" id="KW-1185">Reference proteome</keyword>
<organism evidence="3 4">
    <name type="scientific">Bogoriella caseilytica</name>
    <dbReference type="NCBI Taxonomy" id="56055"/>
    <lineage>
        <taxon>Bacteria</taxon>
        <taxon>Bacillati</taxon>
        <taxon>Actinomycetota</taxon>
        <taxon>Actinomycetes</taxon>
        <taxon>Micrococcales</taxon>
        <taxon>Bogoriellaceae</taxon>
        <taxon>Bogoriella</taxon>
    </lineage>
</organism>
<dbReference type="OrthoDB" id="6199084at2"/>
<feature type="region of interest" description="Disordered" evidence="1">
    <location>
        <begin position="217"/>
        <end position="251"/>
    </location>
</feature>
<keyword evidence="2" id="KW-0472">Membrane</keyword>
<feature type="transmembrane region" description="Helical" evidence="2">
    <location>
        <begin position="166"/>
        <end position="184"/>
    </location>
</feature>